<organism evidence="1 2">
    <name type="scientific">Xylanibacter ruminicola</name>
    <name type="common">Prevotella ruminicola</name>
    <dbReference type="NCBI Taxonomy" id="839"/>
    <lineage>
        <taxon>Bacteria</taxon>
        <taxon>Pseudomonadati</taxon>
        <taxon>Bacteroidota</taxon>
        <taxon>Bacteroidia</taxon>
        <taxon>Bacteroidales</taxon>
        <taxon>Prevotellaceae</taxon>
        <taxon>Xylanibacter</taxon>
    </lineage>
</organism>
<reference evidence="1 2" key="1">
    <citation type="submission" date="2016-11" db="EMBL/GenBank/DDBJ databases">
        <authorList>
            <person name="Jaros S."/>
            <person name="Januszkiewicz K."/>
            <person name="Wedrychowicz H."/>
        </authorList>
    </citation>
    <scope>NUCLEOTIDE SEQUENCE [LARGE SCALE GENOMIC DNA]</scope>
    <source>
        <strain evidence="1 2">KHT3</strain>
    </source>
</reference>
<accession>A0A1M6YNQ0</accession>
<name>A0A1M6YNQ0_XYLRU</name>
<gene>
    <name evidence="1" type="ORF">SAMN05216463_13010</name>
</gene>
<dbReference type="InterPro" id="IPR013324">
    <property type="entry name" value="RNA_pol_sigma_r3/r4-like"/>
</dbReference>
<dbReference type="InterPro" id="IPR036388">
    <property type="entry name" value="WH-like_DNA-bd_sf"/>
</dbReference>
<dbReference type="OrthoDB" id="1080407at2"/>
<dbReference type="AlphaFoldDB" id="A0A1M6YNQ0"/>
<dbReference type="Gene3D" id="1.10.10.10">
    <property type="entry name" value="Winged helix-like DNA-binding domain superfamily/Winged helix DNA-binding domain"/>
    <property type="match status" value="1"/>
</dbReference>
<protein>
    <recommendedName>
        <fullName evidence="3">Sigma-70, region 4</fullName>
    </recommendedName>
</protein>
<evidence type="ECO:0000313" key="1">
    <source>
        <dbReference type="EMBL" id="SHL19639.1"/>
    </source>
</evidence>
<dbReference type="SUPFAM" id="SSF88659">
    <property type="entry name" value="Sigma3 and sigma4 domains of RNA polymerase sigma factors"/>
    <property type="match status" value="1"/>
</dbReference>
<dbReference type="EMBL" id="FRBD01000030">
    <property type="protein sequence ID" value="SHL19639.1"/>
    <property type="molecule type" value="Genomic_DNA"/>
</dbReference>
<sequence length="119" mass="13804">MNIAELHDEENLHTQMEDRWENYGSLDGIIDSDDPFTLQGAPRFELSEKIDSLLSHALTDDENLLLRQVLGMGCKQRPIKELAKMHGITLQAVQQQLVDIVNKLRHHDDSIQLWKYLNR</sequence>
<dbReference type="Proteomes" id="UP000184130">
    <property type="component" value="Unassembled WGS sequence"/>
</dbReference>
<evidence type="ECO:0000313" key="2">
    <source>
        <dbReference type="Proteomes" id="UP000184130"/>
    </source>
</evidence>
<proteinExistence type="predicted"/>
<evidence type="ECO:0008006" key="3">
    <source>
        <dbReference type="Google" id="ProtNLM"/>
    </source>
</evidence>
<dbReference type="RefSeq" id="WP_073211277.1">
    <property type="nucleotide sequence ID" value="NZ_FRBD01000030.1"/>
</dbReference>